<dbReference type="InterPro" id="IPR016036">
    <property type="entry name" value="Malonyl_transacylase_ACP-bd"/>
</dbReference>
<comment type="caution">
    <text evidence="11">The sequence shown here is derived from an EMBL/GenBank/DDBJ whole genome shotgun (WGS) entry which is preliminary data.</text>
</comment>
<evidence type="ECO:0000256" key="2">
    <source>
        <dbReference type="ARBA" id="ARBA00022450"/>
    </source>
</evidence>
<proteinExistence type="predicted"/>
<feature type="domain" description="Ketosynthase family 3 (KS3)" evidence="9">
    <location>
        <begin position="6"/>
        <end position="396"/>
    </location>
</feature>
<dbReference type="InterPro" id="IPR001227">
    <property type="entry name" value="Ac_transferase_dom_sf"/>
</dbReference>
<dbReference type="Proteomes" id="UP001165663">
    <property type="component" value="Unassembled WGS sequence"/>
</dbReference>
<dbReference type="InterPro" id="IPR020806">
    <property type="entry name" value="PKS_PP-bd"/>
</dbReference>
<dbReference type="FunFam" id="3.40.366.10:FF:000002">
    <property type="entry name" value="Probable polyketide synthase 2"/>
    <property type="match status" value="1"/>
</dbReference>
<evidence type="ECO:0000259" key="8">
    <source>
        <dbReference type="PROSITE" id="PS50075"/>
    </source>
</evidence>
<dbReference type="InterPro" id="IPR036736">
    <property type="entry name" value="ACP-like_sf"/>
</dbReference>
<dbReference type="CDD" id="cd00833">
    <property type="entry name" value="PKS"/>
    <property type="match status" value="1"/>
</dbReference>
<evidence type="ECO:0000256" key="5">
    <source>
        <dbReference type="ARBA" id="ARBA00022832"/>
    </source>
</evidence>
<evidence type="ECO:0000256" key="3">
    <source>
        <dbReference type="ARBA" id="ARBA00022553"/>
    </source>
</evidence>
<dbReference type="InterPro" id="IPR050091">
    <property type="entry name" value="PKS_NRPS_Biosynth_Enz"/>
</dbReference>
<dbReference type="InterPro" id="IPR014043">
    <property type="entry name" value="Acyl_transferase_dom"/>
</dbReference>
<dbReference type="Pfam" id="PF00109">
    <property type="entry name" value="ketoacyl-synt"/>
    <property type="match status" value="1"/>
</dbReference>
<dbReference type="SMART" id="SM00827">
    <property type="entry name" value="PKS_AT"/>
    <property type="match status" value="1"/>
</dbReference>
<gene>
    <name evidence="11" type="primary">pks9</name>
    <name evidence="11" type="ORF">Mkiyose1413_00120</name>
    <name evidence="10" type="ORF">SRL2020028_05300</name>
</gene>
<reference evidence="11" key="1">
    <citation type="submission" date="2022-08" db="EMBL/GenBank/DDBJ databases">
        <title>Mycobacterium kiyosense sp. nov., scotochromogenic slow-glowing species isolated from respiratory specimens.</title>
        <authorList>
            <person name="Fukano H."/>
            <person name="Kazumi Y."/>
            <person name="Sakagami N."/>
            <person name="Ato M."/>
            <person name="Mitarai S."/>
            <person name="Hoshino Y."/>
        </authorList>
    </citation>
    <scope>NUCLEOTIDE SEQUENCE</scope>
    <source>
        <strain evidence="11">1413</strain>
        <strain evidence="10">SRL2020-028</strain>
    </source>
</reference>
<dbReference type="Gene3D" id="3.40.366.10">
    <property type="entry name" value="Malonyl-Coenzyme A Acyl Carrier Protein, domain 2"/>
    <property type="match status" value="1"/>
</dbReference>
<protein>
    <submittedName>
        <fullName evidence="11">Polyketide synthase</fullName>
    </submittedName>
</protein>
<organism evidence="11 12">
    <name type="scientific">Mycobacterium kiyosense</name>
    <dbReference type="NCBI Taxonomy" id="2871094"/>
    <lineage>
        <taxon>Bacteria</taxon>
        <taxon>Bacillati</taxon>
        <taxon>Actinomycetota</taxon>
        <taxon>Actinomycetes</taxon>
        <taxon>Mycobacteriales</taxon>
        <taxon>Mycobacteriaceae</taxon>
        <taxon>Mycobacterium</taxon>
    </lineage>
</organism>
<dbReference type="SMART" id="SM00823">
    <property type="entry name" value="PKS_PP"/>
    <property type="match status" value="1"/>
</dbReference>
<keyword evidence="6" id="KW-0443">Lipid metabolism</keyword>
<dbReference type="SUPFAM" id="SSF52151">
    <property type="entry name" value="FabD/lysophospholipase-like"/>
    <property type="match status" value="1"/>
</dbReference>
<dbReference type="SUPFAM" id="SSF53901">
    <property type="entry name" value="Thiolase-like"/>
    <property type="match status" value="1"/>
</dbReference>
<dbReference type="SUPFAM" id="SSF55048">
    <property type="entry name" value="Probable ACP-binding domain of malonyl-CoA ACP transacylase"/>
    <property type="match status" value="1"/>
</dbReference>
<dbReference type="PANTHER" id="PTHR43775">
    <property type="entry name" value="FATTY ACID SYNTHASE"/>
    <property type="match status" value="1"/>
</dbReference>
<dbReference type="Pfam" id="PF00698">
    <property type="entry name" value="Acyl_transf_1"/>
    <property type="match status" value="1"/>
</dbReference>
<dbReference type="InterPro" id="IPR020841">
    <property type="entry name" value="PKS_Beta-ketoAc_synthase_dom"/>
</dbReference>
<evidence type="ECO:0000256" key="1">
    <source>
        <dbReference type="ARBA" id="ARBA00005189"/>
    </source>
</evidence>
<comment type="pathway">
    <text evidence="1">Lipid metabolism.</text>
</comment>
<dbReference type="Pfam" id="PF16197">
    <property type="entry name" value="KAsynt_C_assoc"/>
    <property type="match status" value="1"/>
</dbReference>
<dbReference type="Gene3D" id="1.10.1200.10">
    <property type="entry name" value="ACP-like"/>
    <property type="match status" value="1"/>
</dbReference>
<dbReference type="InterPro" id="IPR009081">
    <property type="entry name" value="PP-bd_ACP"/>
</dbReference>
<dbReference type="InterPro" id="IPR014031">
    <property type="entry name" value="Ketoacyl_synth_C"/>
</dbReference>
<keyword evidence="5" id="KW-0276">Fatty acid metabolism</keyword>
<dbReference type="SUPFAM" id="SSF47336">
    <property type="entry name" value="ACP-like"/>
    <property type="match status" value="1"/>
</dbReference>
<dbReference type="InterPro" id="IPR016035">
    <property type="entry name" value="Acyl_Trfase/lysoPLipase"/>
</dbReference>
<dbReference type="InterPro" id="IPR032821">
    <property type="entry name" value="PKS_assoc"/>
</dbReference>
<evidence type="ECO:0000256" key="7">
    <source>
        <dbReference type="ARBA" id="ARBA00023315"/>
    </source>
</evidence>
<dbReference type="GO" id="GO:0031177">
    <property type="term" value="F:phosphopantetheine binding"/>
    <property type="evidence" value="ECO:0007669"/>
    <property type="project" value="InterPro"/>
</dbReference>
<accession>A0A9P3Q1R4</accession>
<evidence type="ECO:0000313" key="12">
    <source>
        <dbReference type="Proteomes" id="UP001064782"/>
    </source>
</evidence>
<evidence type="ECO:0000256" key="6">
    <source>
        <dbReference type="ARBA" id="ARBA00023098"/>
    </source>
</evidence>
<dbReference type="Gene3D" id="3.40.47.10">
    <property type="match status" value="1"/>
</dbReference>
<dbReference type="EMBL" id="BRZI01000001">
    <property type="protein sequence ID" value="GLD28129.1"/>
    <property type="molecule type" value="Genomic_DNA"/>
</dbReference>
<feature type="domain" description="Carrier" evidence="8">
    <location>
        <begin position="855"/>
        <end position="936"/>
    </location>
</feature>
<dbReference type="Pfam" id="PF02801">
    <property type="entry name" value="Ketoacyl-synt_C"/>
    <property type="match status" value="1"/>
</dbReference>
<keyword evidence="12" id="KW-1185">Reference proteome</keyword>
<keyword evidence="7" id="KW-0012">Acyltransferase</keyword>
<dbReference type="Proteomes" id="UP001064782">
    <property type="component" value="Unassembled WGS sequence"/>
</dbReference>
<keyword evidence="2" id="KW-0596">Phosphopantetheine</keyword>
<dbReference type="Gene3D" id="3.30.70.3290">
    <property type="match status" value="1"/>
</dbReference>
<dbReference type="FunFam" id="1.10.1200.10:FF:000007">
    <property type="entry name" value="Probable polyketide synthase pks17"/>
    <property type="match status" value="1"/>
</dbReference>
<dbReference type="Pfam" id="PF00550">
    <property type="entry name" value="PP-binding"/>
    <property type="match status" value="1"/>
</dbReference>
<name>A0A9P3Q1R4_9MYCO</name>
<dbReference type="EMBL" id="BRXE01000002">
    <property type="protein sequence ID" value="GLB81274.1"/>
    <property type="molecule type" value="Genomic_DNA"/>
</dbReference>
<keyword evidence="4" id="KW-0808">Transferase</keyword>
<evidence type="ECO:0000313" key="10">
    <source>
        <dbReference type="EMBL" id="GLB81274.1"/>
    </source>
</evidence>
<dbReference type="InterPro" id="IPR016039">
    <property type="entry name" value="Thiolase-like"/>
</dbReference>
<dbReference type="AlphaFoldDB" id="A0A9P3Q1R4"/>
<dbReference type="InterPro" id="IPR014030">
    <property type="entry name" value="Ketoacyl_synth_N"/>
</dbReference>
<sequence length="1011" mass="106059">MKAVRRKDIAIIGLACRFPGAADPRAFWQLLQDGREIVGALADAADFDAGFFNVSPREAAAMDPRQRLALELTWELCEDAYLVPKDIRGQPIAVYLGAMNDDYALLTTRHGLDQVGHHAFSGLSRGMIANRVSFCFDLRGPSLTVDSGQSSSLVAVHLAAEALRAGTASMAVAGGVQLNLAAEIESLEREFGALSPSGHTYAFDARADGYVRSDGAALVLLKPLGAALDDGNRVHAIISGSAVGNAGGETPGLTVPSATAQADVIRLALADAGLDPAQVDYVEAHGTGTRVGDPIEVSALAEVFGPRRRPLTIGSVKTNVGHTGAASGITGLLKTVLAVANTALPASLNFDEPAGDVAGAGLRVNTALAPWTDDERVAGVSSFGMGGTNAHVIVEPAPKAKVVAAESDTGVMVPWVVSARSAEALSGQARRLAEEAMTLGISDTGWSLATTRTVFEHRAVIVAADRKRITDGLAGLVDGAPGAGVVAGQARSLGKTVFVFPGQGSQYLGMGRGLYQRFPAFAAAFDRAADELDLRLRSPLRQVIWGSDGAALESTEFAQPALFAVQVGLAELLCRWGVTADFVMGHSVGEITAAHAAGVLSLADAARLVVQRGKLMAALPAGGAMVAVAASEAEVTPLMSAQVSLAAVNASDSVVLSGPQHAVGAVAKQLAEQGRRVRRLAVSHAFHSALMEPMVDEFSRRLADLQVHRPRTPLVSNVTGELAGADYGSARYWAEHIRNPVRFSDGVSTVVGLGAKAFIEVGPGAGLTAEQEVSVATLTAGVPEVDAVLTAAARLFTAGVEVDWAATFDGLSCRRVDLPTYAFARQRFWLTAGDSVVEHPVEPVAARLQHLGPAQWRRQLIALVCGHAAAVLGHGSGRDVDPERPFQDLGFTSMGGVELRNRLRAESALSGLSLPRTLIFDYPTPTALADHLCDQLSDHYDNRPENERIWSELRNIPIAELRRTGLLEKLLLLAGRTDRATSEHSMSDNDIDSLSPDDLIAMTLDGDGDNG</sequence>
<dbReference type="GO" id="GO:0006633">
    <property type="term" value="P:fatty acid biosynthetic process"/>
    <property type="evidence" value="ECO:0007669"/>
    <property type="project" value="TreeGrafter"/>
</dbReference>
<dbReference type="PANTHER" id="PTHR43775:SF51">
    <property type="entry name" value="INACTIVE PHENOLPHTHIOCEROL SYNTHESIS POLYKETIDE SYNTHASE TYPE I PKS1-RELATED"/>
    <property type="match status" value="1"/>
</dbReference>
<evidence type="ECO:0000259" key="9">
    <source>
        <dbReference type="PROSITE" id="PS52004"/>
    </source>
</evidence>
<keyword evidence="3" id="KW-0597">Phosphoprotein</keyword>
<dbReference type="SMART" id="SM00825">
    <property type="entry name" value="PKS_KS"/>
    <property type="match status" value="1"/>
</dbReference>
<dbReference type="GO" id="GO:0004312">
    <property type="term" value="F:fatty acid synthase activity"/>
    <property type="evidence" value="ECO:0007669"/>
    <property type="project" value="TreeGrafter"/>
</dbReference>
<dbReference type="PROSITE" id="PS50075">
    <property type="entry name" value="CARRIER"/>
    <property type="match status" value="1"/>
</dbReference>
<dbReference type="PROSITE" id="PS52004">
    <property type="entry name" value="KS3_2"/>
    <property type="match status" value="1"/>
</dbReference>
<evidence type="ECO:0000256" key="4">
    <source>
        <dbReference type="ARBA" id="ARBA00022679"/>
    </source>
</evidence>
<evidence type="ECO:0000313" key="11">
    <source>
        <dbReference type="EMBL" id="GLD28129.1"/>
    </source>
</evidence>